<feature type="transmembrane region" description="Helical" evidence="2">
    <location>
        <begin position="425"/>
        <end position="442"/>
    </location>
</feature>
<feature type="transmembrane region" description="Helical" evidence="2">
    <location>
        <begin position="216"/>
        <end position="238"/>
    </location>
</feature>
<evidence type="ECO:0000256" key="2">
    <source>
        <dbReference type="SAM" id="Phobius"/>
    </source>
</evidence>
<evidence type="ECO:0000256" key="1">
    <source>
        <dbReference type="SAM" id="MobiDB-lite"/>
    </source>
</evidence>
<feature type="transmembrane region" description="Helical" evidence="2">
    <location>
        <begin position="596"/>
        <end position="620"/>
    </location>
</feature>
<dbReference type="OrthoDB" id="5428811at2759"/>
<feature type="transmembrane region" description="Helical" evidence="2">
    <location>
        <begin position="632"/>
        <end position="654"/>
    </location>
</feature>
<evidence type="ECO:0000313" key="4">
    <source>
        <dbReference type="Proteomes" id="UP000325902"/>
    </source>
</evidence>
<feature type="transmembrane region" description="Helical" evidence="2">
    <location>
        <begin position="250"/>
        <end position="277"/>
    </location>
</feature>
<dbReference type="AlphaFoldDB" id="A0A5N5D568"/>
<keyword evidence="2" id="KW-0472">Membrane</keyword>
<feature type="transmembrane region" description="Helical" evidence="2">
    <location>
        <begin position="544"/>
        <end position="576"/>
    </location>
</feature>
<keyword evidence="2" id="KW-1133">Transmembrane helix</keyword>
<comment type="caution">
    <text evidence="3">The sequence shown here is derived from an EMBL/GenBank/DDBJ whole genome shotgun (WGS) entry which is preliminary data.</text>
</comment>
<keyword evidence="2" id="KW-0812">Transmembrane</keyword>
<feature type="transmembrane region" description="Helical" evidence="2">
    <location>
        <begin position="660"/>
        <end position="682"/>
    </location>
</feature>
<gene>
    <name evidence="3" type="ORF">DBV05_g8421</name>
</gene>
<feature type="compositionally biased region" description="Basic and acidic residues" evidence="1">
    <location>
        <begin position="708"/>
        <end position="717"/>
    </location>
</feature>
<keyword evidence="4" id="KW-1185">Reference proteome</keyword>
<feature type="region of interest" description="Disordered" evidence="1">
    <location>
        <begin position="692"/>
        <end position="717"/>
    </location>
</feature>
<accession>A0A5N5D568</accession>
<feature type="compositionally biased region" description="Acidic residues" evidence="1">
    <location>
        <begin position="698"/>
        <end position="707"/>
    </location>
</feature>
<name>A0A5N5D568_9PEZI</name>
<dbReference type="Proteomes" id="UP000325902">
    <property type="component" value="Unassembled WGS sequence"/>
</dbReference>
<feature type="region of interest" description="Disordered" evidence="1">
    <location>
        <begin position="127"/>
        <end position="163"/>
    </location>
</feature>
<feature type="transmembrane region" description="Helical" evidence="2">
    <location>
        <begin position="474"/>
        <end position="494"/>
    </location>
</feature>
<protein>
    <submittedName>
        <fullName evidence="3">Uncharacterized protein</fullName>
    </submittedName>
</protein>
<sequence length="717" mass="79162">MADDNVPIPDASEALLQAVDVPTKYDRFLRPSDGKLVPLLVQSFENGQPPSEQRSWTRIGKPQNQTPLFVRLSYWIWSPALKDGGSECKYSANTIGLVLARWLISLPLLLPLLGIFQISTRALKPHNRNANYDPVATKSEEDPDQRAGQGGDGVGTERTRDHSSSTDLQYLLDTLQNAQGADERVLHLSGIPGATIDWTCLDPAASQAVAGKRGRILAVLLSIIPVVVICALYILFIAGWIPREHCEIRFYILCGVGGLLMCLTAFVGLGATWLAVAPPDGDAQDLRPRLVGVEGHVDIRTIESHLFGFNHGRLAEVASSSREQYSDDVAQSPSAQESASGQTESGLVFTLVDTYTMTVYRFGAERPPVAAFICGNDDNPKTAVLCSYDWHTKTFCREAAIEVDSMFLYGMPSLAYLNFQRPMNILYNASFILAQVPAYFLLRRAHTGQAISVPIWLKGAASLFIIIPPRHLGYALALFAVEGAVDGVIFLAFVVITCSWYTPRELLIRILVWTSGRHLLYLIPVHRLLYRDVDPDMAPISSPLPVVCVLLATYAFHYVVALAILFLILFATSTFVTLSHYTPSWFFYYLITNRPLAFLLFALSNLGTLIQPLIWTLICVNTPDADRRLATLCASFAGYALSLILLNAGLGQLIGLFDGSWTYVVVAVVELGLWVALGAWYVRKNRMKARGVQRTEGGEDEDEDEGEGAERAFRYSY</sequence>
<organism evidence="3 4">
    <name type="scientific">Lasiodiplodia theobromae</name>
    <dbReference type="NCBI Taxonomy" id="45133"/>
    <lineage>
        <taxon>Eukaryota</taxon>
        <taxon>Fungi</taxon>
        <taxon>Dikarya</taxon>
        <taxon>Ascomycota</taxon>
        <taxon>Pezizomycotina</taxon>
        <taxon>Dothideomycetes</taxon>
        <taxon>Dothideomycetes incertae sedis</taxon>
        <taxon>Botryosphaeriales</taxon>
        <taxon>Botryosphaeriaceae</taxon>
        <taxon>Lasiodiplodia</taxon>
    </lineage>
</organism>
<proteinExistence type="predicted"/>
<reference evidence="3 4" key="1">
    <citation type="journal article" date="2019" name="Sci. Rep.">
        <title>A multi-omics analysis of the grapevine pathogen Lasiodiplodia theobromae reveals that temperature affects the expression of virulence- and pathogenicity-related genes.</title>
        <authorList>
            <person name="Felix C."/>
            <person name="Meneses R."/>
            <person name="Goncalves M.F.M."/>
            <person name="Tilleman L."/>
            <person name="Duarte A.S."/>
            <person name="Jorrin-Novo J.V."/>
            <person name="Van de Peer Y."/>
            <person name="Deforce D."/>
            <person name="Van Nieuwerburgh F."/>
            <person name="Esteves A.C."/>
            <person name="Alves A."/>
        </authorList>
    </citation>
    <scope>NUCLEOTIDE SEQUENCE [LARGE SCALE GENOMIC DNA]</scope>
    <source>
        <strain evidence="3 4">LA-SOL3</strain>
    </source>
</reference>
<feature type="transmembrane region" description="Helical" evidence="2">
    <location>
        <begin position="99"/>
        <end position="118"/>
    </location>
</feature>
<dbReference type="EMBL" id="VCHE01000069">
    <property type="protein sequence ID" value="KAB2572896.1"/>
    <property type="molecule type" value="Genomic_DNA"/>
</dbReference>
<evidence type="ECO:0000313" key="3">
    <source>
        <dbReference type="EMBL" id="KAB2572896.1"/>
    </source>
</evidence>